<keyword evidence="3" id="KW-1185">Reference proteome</keyword>
<dbReference type="InterPro" id="IPR032675">
    <property type="entry name" value="LRR_dom_sf"/>
</dbReference>
<evidence type="ECO:0000256" key="1">
    <source>
        <dbReference type="SAM" id="MobiDB-lite"/>
    </source>
</evidence>
<proteinExistence type="predicted"/>
<dbReference type="PANTHER" id="PTHR46282:SF1">
    <property type="entry name" value="LEUCINE-RICH REPEAT-CONTAINING PROTEIN 72-LIKE"/>
    <property type="match status" value="1"/>
</dbReference>
<feature type="region of interest" description="Disordered" evidence="1">
    <location>
        <begin position="187"/>
        <end position="216"/>
    </location>
</feature>
<organism evidence="2 3">
    <name type="scientific">Blepharisma stoltei</name>
    <dbReference type="NCBI Taxonomy" id="1481888"/>
    <lineage>
        <taxon>Eukaryota</taxon>
        <taxon>Sar</taxon>
        <taxon>Alveolata</taxon>
        <taxon>Ciliophora</taxon>
        <taxon>Postciliodesmatophora</taxon>
        <taxon>Heterotrichea</taxon>
        <taxon>Heterotrichida</taxon>
        <taxon>Blepharismidae</taxon>
        <taxon>Blepharisma</taxon>
    </lineage>
</organism>
<name>A0AAU9K641_9CILI</name>
<reference evidence="2" key="1">
    <citation type="submission" date="2021-09" db="EMBL/GenBank/DDBJ databases">
        <authorList>
            <consortium name="AG Swart"/>
            <person name="Singh M."/>
            <person name="Singh A."/>
            <person name="Seah K."/>
            <person name="Emmerich C."/>
        </authorList>
    </citation>
    <scope>NUCLEOTIDE SEQUENCE</scope>
    <source>
        <strain evidence="2">ATCC30299</strain>
    </source>
</reference>
<evidence type="ECO:0008006" key="4">
    <source>
        <dbReference type="Google" id="ProtNLM"/>
    </source>
</evidence>
<comment type="caution">
    <text evidence="2">The sequence shown here is derived from an EMBL/GenBank/DDBJ whole genome shotgun (WGS) entry which is preliminary data.</text>
</comment>
<sequence>MEDPSMPSGFLNLSNQSLSSLESQSFQYTRAITQFIDISRNKLSNASFLSGFSKLLLINADYNFFNSLGSFPSLPTLDTLCLNSNQISDLPAALDHICSKFPNVKHLSLMRNPCCPFLDERVSDQERLNYRMSVIAHLPNLMSLDGSMVSSNEREMANKWARDHQTGPRPAVTPFRYEAIPEPARETSIKVSMKAPEKKKKATTSEGNRFITNKEL</sequence>
<gene>
    <name evidence="2" type="ORF">BSTOLATCC_MIC59743</name>
</gene>
<dbReference type="Gene3D" id="3.80.10.10">
    <property type="entry name" value="Ribonuclease Inhibitor"/>
    <property type="match status" value="1"/>
</dbReference>
<dbReference type="SUPFAM" id="SSF52058">
    <property type="entry name" value="L domain-like"/>
    <property type="match status" value="1"/>
</dbReference>
<dbReference type="Proteomes" id="UP001162131">
    <property type="component" value="Unassembled WGS sequence"/>
</dbReference>
<evidence type="ECO:0000313" key="3">
    <source>
        <dbReference type="Proteomes" id="UP001162131"/>
    </source>
</evidence>
<feature type="compositionally biased region" description="Polar residues" evidence="1">
    <location>
        <begin position="204"/>
        <end position="216"/>
    </location>
</feature>
<protein>
    <recommendedName>
        <fullName evidence="4">Leucine-rich repeat-containing protein</fullName>
    </recommendedName>
</protein>
<evidence type="ECO:0000313" key="2">
    <source>
        <dbReference type="EMBL" id="CAG9333934.1"/>
    </source>
</evidence>
<dbReference type="AlphaFoldDB" id="A0AAU9K641"/>
<dbReference type="EMBL" id="CAJZBQ010000057">
    <property type="protein sequence ID" value="CAG9333934.1"/>
    <property type="molecule type" value="Genomic_DNA"/>
</dbReference>
<accession>A0AAU9K641</accession>
<dbReference type="InterPro" id="IPR043313">
    <property type="entry name" value="LRMDA"/>
</dbReference>
<dbReference type="PANTHER" id="PTHR46282">
    <property type="entry name" value="LEUCINE-RICH MELANOCYTE DIFFERENTIATION-ASSOCIATED PROTEIN"/>
    <property type="match status" value="1"/>
</dbReference>